<name>A0A1M7T8L4_9RHOB</name>
<gene>
    <name evidence="3" type="ORF">SAMN05216200_10558</name>
</gene>
<reference evidence="3 4" key="1">
    <citation type="submission" date="2016-12" db="EMBL/GenBank/DDBJ databases">
        <authorList>
            <person name="Song W.-J."/>
            <person name="Kurnit D.M."/>
        </authorList>
    </citation>
    <scope>NUCLEOTIDE SEQUENCE [LARGE SCALE GENOMIC DNA]</scope>
    <source>
        <strain evidence="3 4">CGMCC 1.10808</strain>
    </source>
</reference>
<dbReference type="InterPro" id="IPR025711">
    <property type="entry name" value="PepSY"/>
</dbReference>
<keyword evidence="4" id="KW-1185">Reference proteome</keyword>
<dbReference type="STRING" id="1189325.SAMN04488119_10559"/>
<dbReference type="Pfam" id="PF13670">
    <property type="entry name" value="PepSY_2"/>
    <property type="match status" value="1"/>
</dbReference>
<evidence type="ECO:0000313" key="4">
    <source>
        <dbReference type="Proteomes" id="UP000184066"/>
    </source>
</evidence>
<organism evidence="3 4">
    <name type="scientific">Oceanicella actignis</name>
    <dbReference type="NCBI Taxonomy" id="1189325"/>
    <lineage>
        <taxon>Bacteria</taxon>
        <taxon>Pseudomonadati</taxon>
        <taxon>Pseudomonadota</taxon>
        <taxon>Alphaproteobacteria</taxon>
        <taxon>Rhodobacterales</taxon>
        <taxon>Paracoccaceae</taxon>
        <taxon>Oceanicella</taxon>
    </lineage>
</organism>
<feature type="domain" description="PepSY" evidence="2">
    <location>
        <begin position="4"/>
        <end position="80"/>
    </location>
</feature>
<protein>
    <submittedName>
        <fullName evidence="3">Peptidase propeptide and YPEB domain-containing protein</fullName>
    </submittedName>
</protein>
<accession>A0A1M7T8L4</accession>
<evidence type="ECO:0000313" key="3">
    <source>
        <dbReference type="EMBL" id="SHN67043.1"/>
    </source>
</evidence>
<dbReference type="AlphaFoldDB" id="A0A1M7T8L4"/>
<dbReference type="EMBL" id="FRDL01000005">
    <property type="protein sequence ID" value="SHN67043.1"/>
    <property type="molecule type" value="Genomic_DNA"/>
</dbReference>
<dbReference type="Proteomes" id="UP000184066">
    <property type="component" value="Unassembled WGS sequence"/>
</dbReference>
<dbReference type="RefSeq" id="WP_072747273.1">
    <property type="nucleotide sequence ID" value="NZ_FOHL01000005.1"/>
</dbReference>
<feature type="signal peptide" evidence="1">
    <location>
        <begin position="1"/>
        <end position="19"/>
    </location>
</feature>
<evidence type="ECO:0000256" key="1">
    <source>
        <dbReference type="SAM" id="SignalP"/>
    </source>
</evidence>
<keyword evidence="1" id="KW-0732">Signal</keyword>
<dbReference type="OrthoDB" id="7850927at2"/>
<evidence type="ECO:0000259" key="2">
    <source>
        <dbReference type="Pfam" id="PF13670"/>
    </source>
</evidence>
<sequence length="84" mass="9234">MRKLAIAALAMTLAAPALAEVPSMDTMLGKTEQEVRQTLTSMGFEVRKLEREDGMIEAYFVGQGKMGEVYVNPQTGKPAKLKMK</sequence>
<proteinExistence type="predicted"/>
<feature type="chain" id="PRO_5009929372" evidence="1">
    <location>
        <begin position="20"/>
        <end position="84"/>
    </location>
</feature>